<keyword evidence="1" id="KW-1133">Transmembrane helix</keyword>
<gene>
    <name evidence="2" type="ORF">FCU45_00305</name>
</gene>
<evidence type="ECO:0000313" key="3">
    <source>
        <dbReference type="Proteomes" id="UP000309561"/>
    </source>
</evidence>
<dbReference type="AlphaFoldDB" id="A0A4U2Z977"/>
<dbReference type="EMBL" id="SZPX01000001">
    <property type="protein sequence ID" value="TKI70868.1"/>
    <property type="molecule type" value="Genomic_DNA"/>
</dbReference>
<comment type="caution">
    <text evidence="2">The sequence shown here is derived from an EMBL/GenBank/DDBJ whole genome shotgun (WGS) entry which is preliminary data.</text>
</comment>
<proteinExistence type="predicted"/>
<protein>
    <submittedName>
        <fullName evidence="2">Uncharacterized protein</fullName>
    </submittedName>
</protein>
<feature type="transmembrane region" description="Helical" evidence="1">
    <location>
        <begin position="28"/>
        <end position="43"/>
    </location>
</feature>
<name>A0A4U2Z977_9BACT</name>
<keyword evidence="3" id="KW-1185">Reference proteome</keyword>
<keyword evidence="1" id="KW-0472">Membrane</keyword>
<keyword evidence="1" id="KW-0812">Transmembrane</keyword>
<dbReference type="OrthoDB" id="5334992at2"/>
<dbReference type="RefSeq" id="WP_137011137.1">
    <property type="nucleotide sequence ID" value="NZ_SZPX01000001.1"/>
</dbReference>
<sequence>MEGTLYLVSLIVVAIMAFALYRGNSFKLMLLVLAVGVYIIYSHETGNSATKYKDEVLESLDKSARDFSKSRGAEGYNEDKIIKKVVKD</sequence>
<evidence type="ECO:0000313" key="2">
    <source>
        <dbReference type="EMBL" id="TKI70868.1"/>
    </source>
</evidence>
<evidence type="ECO:0000256" key="1">
    <source>
        <dbReference type="SAM" id="Phobius"/>
    </source>
</evidence>
<dbReference type="Proteomes" id="UP000309561">
    <property type="component" value="Unassembled WGS sequence"/>
</dbReference>
<organism evidence="2 3">
    <name type="scientific">Sulfurimonas crateris</name>
    <dbReference type="NCBI Taxonomy" id="2574727"/>
    <lineage>
        <taxon>Bacteria</taxon>
        <taxon>Pseudomonadati</taxon>
        <taxon>Campylobacterota</taxon>
        <taxon>Epsilonproteobacteria</taxon>
        <taxon>Campylobacterales</taxon>
        <taxon>Sulfurimonadaceae</taxon>
        <taxon>Sulfurimonas</taxon>
    </lineage>
</organism>
<feature type="transmembrane region" description="Helical" evidence="1">
    <location>
        <begin position="6"/>
        <end position="21"/>
    </location>
</feature>
<accession>A0A4U2Z977</accession>
<reference evidence="2 3" key="1">
    <citation type="submission" date="2019-04" db="EMBL/GenBank/DDBJ databases">
        <title>Sulfurimonas crateris sp. nov. a facultative anaerobic sulfur-oxidizing chemolithautotrophic bacterium isolated from a terrestrial mud vulcano.</title>
        <authorList>
            <person name="Ratnikova N.M."/>
            <person name="Slobodkin A.I."/>
            <person name="Merkel A.Y."/>
            <person name="Novikov A."/>
            <person name="Bonch-Osmolovskaya E.A."/>
            <person name="Slobodkina G.B."/>
        </authorList>
    </citation>
    <scope>NUCLEOTIDE SEQUENCE [LARGE SCALE GENOMIC DNA]</scope>
    <source>
        <strain evidence="2 3">SN118</strain>
    </source>
</reference>